<comment type="caution">
    <text evidence="2">The sequence shown here is derived from an EMBL/GenBank/DDBJ whole genome shotgun (WGS) entry which is preliminary data.</text>
</comment>
<dbReference type="Gene3D" id="3.30.1050.10">
    <property type="entry name" value="SCP2 sterol-binding domain"/>
    <property type="match status" value="1"/>
</dbReference>
<dbReference type="Proteomes" id="UP001597296">
    <property type="component" value="Unassembled WGS sequence"/>
</dbReference>
<evidence type="ECO:0000313" key="2">
    <source>
        <dbReference type="EMBL" id="MFD2234192.1"/>
    </source>
</evidence>
<accession>A0ABW5CCS9</accession>
<organism evidence="2 3">
    <name type="scientific">Phaeospirillum tilakii</name>
    <dbReference type="NCBI Taxonomy" id="741673"/>
    <lineage>
        <taxon>Bacteria</taxon>
        <taxon>Pseudomonadati</taxon>
        <taxon>Pseudomonadota</taxon>
        <taxon>Alphaproteobacteria</taxon>
        <taxon>Rhodospirillales</taxon>
        <taxon>Rhodospirillaceae</taxon>
        <taxon>Phaeospirillum</taxon>
    </lineage>
</organism>
<gene>
    <name evidence="2" type="ORF">ACFSNB_10265</name>
</gene>
<sequence>MADVEQHLREALPRLTQIGAVVRFDLDSDGSWVIDARSVPATLTEADPDDEADAACVIRCSSDNLIRMMEGRMDPMLGYALGKLKVVGSIGVAMKLVGAIA</sequence>
<dbReference type="SUPFAM" id="SSF55718">
    <property type="entry name" value="SCP-like"/>
    <property type="match status" value="1"/>
</dbReference>
<dbReference type="RefSeq" id="WP_377316166.1">
    <property type="nucleotide sequence ID" value="NZ_JBHUIY010000018.1"/>
</dbReference>
<dbReference type="Pfam" id="PF02036">
    <property type="entry name" value="SCP2"/>
    <property type="match status" value="1"/>
</dbReference>
<dbReference type="PANTHER" id="PTHR10094:SF25">
    <property type="entry name" value="SCP2 STEROL-BINDING DOMAIN-CONTAINING PROTEIN 1"/>
    <property type="match status" value="1"/>
</dbReference>
<dbReference type="InterPro" id="IPR003033">
    <property type="entry name" value="SCP2_sterol-bd_dom"/>
</dbReference>
<protein>
    <submittedName>
        <fullName evidence="2">SCP2 sterol-binding domain-containing protein</fullName>
    </submittedName>
</protein>
<dbReference type="PANTHER" id="PTHR10094">
    <property type="entry name" value="STEROL CARRIER PROTEIN 2 SCP-2 FAMILY PROTEIN"/>
    <property type="match status" value="1"/>
</dbReference>
<proteinExistence type="predicted"/>
<dbReference type="EMBL" id="JBHUIY010000018">
    <property type="protein sequence ID" value="MFD2234192.1"/>
    <property type="molecule type" value="Genomic_DNA"/>
</dbReference>
<reference evidence="3" key="1">
    <citation type="journal article" date="2019" name="Int. J. Syst. Evol. Microbiol.">
        <title>The Global Catalogue of Microorganisms (GCM) 10K type strain sequencing project: providing services to taxonomists for standard genome sequencing and annotation.</title>
        <authorList>
            <consortium name="The Broad Institute Genomics Platform"/>
            <consortium name="The Broad Institute Genome Sequencing Center for Infectious Disease"/>
            <person name="Wu L."/>
            <person name="Ma J."/>
        </authorList>
    </citation>
    <scope>NUCLEOTIDE SEQUENCE [LARGE SCALE GENOMIC DNA]</scope>
    <source>
        <strain evidence="3">KCTC 15012</strain>
    </source>
</reference>
<dbReference type="InterPro" id="IPR036527">
    <property type="entry name" value="SCP2_sterol-bd_dom_sf"/>
</dbReference>
<keyword evidence="3" id="KW-1185">Reference proteome</keyword>
<evidence type="ECO:0000259" key="1">
    <source>
        <dbReference type="Pfam" id="PF02036"/>
    </source>
</evidence>
<name>A0ABW5CCS9_9PROT</name>
<feature type="domain" description="SCP2" evidence="1">
    <location>
        <begin position="9"/>
        <end position="99"/>
    </location>
</feature>
<evidence type="ECO:0000313" key="3">
    <source>
        <dbReference type="Proteomes" id="UP001597296"/>
    </source>
</evidence>